<feature type="domain" description="SnoaL-like" evidence="1">
    <location>
        <begin position="24"/>
        <end position="127"/>
    </location>
</feature>
<dbReference type="InterPro" id="IPR032710">
    <property type="entry name" value="NTF2-like_dom_sf"/>
</dbReference>
<dbReference type="SUPFAM" id="SSF54427">
    <property type="entry name" value="NTF2-like"/>
    <property type="match status" value="1"/>
</dbReference>
<dbReference type="InterPro" id="IPR037401">
    <property type="entry name" value="SnoaL-like"/>
</dbReference>
<name>A0ABT3A0D0_9RHOB</name>
<dbReference type="Pfam" id="PF12680">
    <property type="entry name" value="SnoaL_2"/>
    <property type="match status" value="1"/>
</dbReference>
<comment type="caution">
    <text evidence="2">The sequence shown here is derived from an EMBL/GenBank/DDBJ whole genome shotgun (WGS) entry which is preliminary data.</text>
</comment>
<accession>A0ABT3A0D0</accession>
<evidence type="ECO:0000259" key="1">
    <source>
        <dbReference type="Pfam" id="PF12680"/>
    </source>
</evidence>
<reference evidence="2 3" key="1">
    <citation type="submission" date="2022-10" db="EMBL/GenBank/DDBJ databases">
        <title>Sinirhodobacter sp. nov., isolated from ocean surface sediments.</title>
        <authorList>
            <person name="He W."/>
            <person name="Wang L."/>
            <person name="Zhang D.-F."/>
        </authorList>
    </citation>
    <scope>NUCLEOTIDE SEQUENCE [LARGE SCALE GENOMIC DNA]</scope>
    <source>
        <strain evidence="2 3">WL0115</strain>
    </source>
</reference>
<dbReference type="RefSeq" id="WP_263848083.1">
    <property type="nucleotide sequence ID" value="NZ_JAOWKW010000009.1"/>
</dbReference>
<proteinExistence type="predicted"/>
<protein>
    <submittedName>
        <fullName evidence="2">Nuclear transport factor 2 family protein</fullName>
    </submittedName>
</protein>
<keyword evidence="3" id="KW-1185">Reference proteome</keyword>
<sequence length="136" mass="14779">MTQAQRAIDAQDKALVAARRRTLAAFAEAWNTRDLAGLMRCMAVDCAFHGAAGPDPEGVRHAGRAAVEAAYAAIFAAFPDAHWAPRETLLIGDRALTSWRFTGTRTDGTRVEVDGCDILVFDQDRIALKDSYRKAG</sequence>
<evidence type="ECO:0000313" key="2">
    <source>
        <dbReference type="EMBL" id="MCV2879458.1"/>
    </source>
</evidence>
<dbReference type="Proteomes" id="UP001526166">
    <property type="component" value="Unassembled WGS sequence"/>
</dbReference>
<evidence type="ECO:0000313" key="3">
    <source>
        <dbReference type="Proteomes" id="UP001526166"/>
    </source>
</evidence>
<gene>
    <name evidence="2" type="ORF">OE699_11420</name>
</gene>
<dbReference type="EMBL" id="JAOWKW010000009">
    <property type="protein sequence ID" value="MCV2879458.1"/>
    <property type="molecule type" value="Genomic_DNA"/>
</dbReference>
<dbReference type="Gene3D" id="3.10.450.50">
    <property type="match status" value="1"/>
</dbReference>
<organism evidence="2 3">
    <name type="scientific">Sedimentimonas flavescens</name>
    <dbReference type="NCBI Taxonomy" id="2851012"/>
    <lineage>
        <taxon>Bacteria</taxon>
        <taxon>Pseudomonadati</taxon>
        <taxon>Pseudomonadota</taxon>
        <taxon>Alphaproteobacteria</taxon>
        <taxon>Rhodobacterales</taxon>
        <taxon>Rhodobacter group</taxon>
        <taxon>Sedimentimonas</taxon>
    </lineage>
</organism>